<name>A0A256LC84_9LACO</name>
<protein>
    <submittedName>
        <fullName evidence="5">CPBP family intramembrane metalloprotease</fullName>
    </submittedName>
</protein>
<keyword evidence="5" id="KW-0378">Hydrolase</keyword>
<evidence type="ECO:0000313" key="7">
    <source>
        <dbReference type="Proteomes" id="UP000216316"/>
    </source>
</evidence>
<evidence type="ECO:0000256" key="2">
    <source>
        <dbReference type="SAM" id="Phobius"/>
    </source>
</evidence>
<feature type="domain" description="CAAX prenyl protease 2/Lysostaphin resistance protein A-like" evidence="3">
    <location>
        <begin position="122"/>
        <end position="211"/>
    </location>
</feature>
<comment type="caution">
    <text evidence="5">The sequence shown here is derived from an EMBL/GenBank/DDBJ whole genome shotgun (WGS) entry which is preliminary data.</text>
</comment>
<feature type="transmembrane region" description="Helical" evidence="2">
    <location>
        <begin position="78"/>
        <end position="101"/>
    </location>
</feature>
<feature type="transmembrane region" description="Helical" evidence="2">
    <location>
        <begin position="179"/>
        <end position="197"/>
    </location>
</feature>
<dbReference type="Proteomes" id="UP000216316">
    <property type="component" value="Unassembled WGS sequence"/>
</dbReference>
<evidence type="ECO:0000259" key="3">
    <source>
        <dbReference type="Pfam" id="PF02517"/>
    </source>
</evidence>
<keyword evidence="2" id="KW-0812">Transmembrane</keyword>
<evidence type="ECO:0000313" key="4">
    <source>
        <dbReference type="EMBL" id="OYR87760.1"/>
    </source>
</evidence>
<dbReference type="GO" id="GO:0006508">
    <property type="term" value="P:proteolysis"/>
    <property type="evidence" value="ECO:0007669"/>
    <property type="project" value="UniProtKB-KW"/>
</dbReference>
<dbReference type="InterPro" id="IPR003675">
    <property type="entry name" value="Rce1/LyrA-like_dom"/>
</dbReference>
<keyword evidence="5" id="KW-0482">Metalloprotease</keyword>
<dbReference type="EMBL" id="NGNX01000044">
    <property type="protein sequence ID" value="OYR90686.1"/>
    <property type="molecule type" value="Genomic_DNA"/>
</dbReference>
<keyword evidence="2" id="KW-1133">Transmembrane helix</keyword>
<dbReference type="Pfam" id="PF02517">
    <property type="entry name" value="Rce1-like"/>
    <property type="match status" value="1"/>
</dbReference>
<reference evidence="5 6" key="1">
    <citation type="submission" date="2017-04" db="EMBL/GenBank/DDBJ databases">
        <authorList>
            <person name="Afonso C.L."/>
            <person name="Miller P.J."/>
            <person name="Scott M.A."/>
            <person name="Spackman E."/>
            <person name="Goraichik I."/>
            <person name="Dimitrov K.M."/>
            <person name="Suarez D.L."/>
            <person name="Swayne D.E."/>
        </authorList>
    </citation>
    <scope>NUCLEOTIDE SEQUENCE [LARGE SCALE GENOMIC DNA]</scope>
    <source>
        <strain evidence="5 6">609q</strain>
    </source>
</reference>
<keyword evidence="5" id="KW-0645">Protease</keyword>
<feature type="transmembrane region" description="Helical" evidence="2">
    <location>
        <begin position="40"/>
        <end position="57"/>
    </location>
</feature>
<evidence type="ECO:0000256" key="1">
    <source>
        <dbReference type="ARBA" id="ARBA00009067"/>
    </source>
</evidence>
<feature type="transmembrane region" description="Helical" evidence="2">
    <location>
        <begin position="14"/>
        <end position="34"/>
    </location>
</feature>
<dbReference type="AlphaFoldDB" id="A0A256LC84"/>
<proteinExistence type="inferred from homology"/>
<dbReference type="GO" id="GO:0004175">
    <property type="term" value="F:endopeptidase activity"/>
    <property type="evidence" value="ECO:0007669"/>
    <property type="project" value="UniProtKB-ARBA"/>
</dbReference>
<feature type="transmembrane region" description="Helical" evidence="2">
    <location>
        <begin position="121"/>
        <end position="141"/>
    </location>
</feature>
<reference evidence="6 7" key="3">
    <citation type="submission" date="2017-09" db="EMBL/GenBank/DDBJ databases">
        <title>Tripartite evolution among Lactobacillus johnsonii, Lactobacillus taiwanensis, Lactobacillus reuteri and their rodent host.</title>
        <authorList>
            <person name="Wang T."/>
            <person name="Knowles S."/>
            <person name="Cheng C."/>
        </authorList>
    </citation>
    <scope>NUCLEOTIDE SEQUENCE [LARGE SCALE GENOMIC DNA]</scope>
    <source>
        <strain evidence="5 6">609q</strain>
        <strain evidence="4 7">609u</strain>
    </source>
</reference>
<dbReference type="GO" id="GO:0080120">
    <property type="term" value="P:CAAX-box protein maturation"/>
    <property type="evidence" value="ECO:0007669"/>
    <property type="project" value="UniProtKB-ARBA"/>
</dbReference>
<accession>A0A256LC84</accession>
<evidence type="ECO:0000313" key="5">
    <source>
        <dbReference type="EMBL" id="OYR90686.1"/>
    </source>
</evidence>
<feature type="transmembrane region" description="Helical" evidence="2">
    <location>
        <begin position="202"/>
        <end position="219"/>
    </location>
</feature>
<organism evidence="5 6">
    <name type="scientific">Lactobacillus taiwanensis</name>
    <dbReference type="NCBI Taxonomy" id="508451"/>
    <lineage>
        <taxon>Bacteria</taxon>
        <taxon>Bacillati</taxon>
        <taxon>Bacillota</taxon>
        <taxon>Bacilli</taxon>
        <taxon>Lactobacillales</taxon>
        <taxon>Lactobacillaceae</taxon>
        <taxon>Lactobacillus</taxon>
    </lineage>
</organism>
<dbReference type="Proteomes" id="UP000215828">
    <property type="component" value="Unassembled WGS sequence"/>
</dbReference>
<sequence length="220" mass="25493">MNTPSSRQGNLTRYIVYLVLYLIVIGVKKLALLNDHVNKIGYFFFLLCSLFTLYFYIRQFNREQRFFEKRPTMPLLADYGFIVGVSILVILGRIFVSYLQAKGSVPLMSFQIIYQKAECNLLFWFLIFSTGLLLPAMQVYLTTGFFFNYVFRAQNMVSGIVGIMCSGFLYGILNFQTSFSLFILNSLYGMLFAWSYLYSQRIVMPIYLAILNGIFMVILA</sequence>
<keyword evidence="7" id="KW-1185">Reference proteome</keyword>
<gene>
    <name evidence="4" type="ORF">CBF53_07125</name>
    <name evidence="5" type="ORF">CBF70_08520</name>
</gene>
<keyword evidence="2" id="KW-0472">Membrane</keyword>
<dbReference type="RefSeq" id="WP_094496064.1">
    <property type="nucleotide sequence ID" value="NZ_NGNV01000033.1"/>
</dbReference>
<dbReference type="GO" id="GO:0008237">
    <property type="term" value="F:metallopeptidase activity"/>
    <property type="evidence" value="ECO:0007669"/>
    <property type="project" value="UniProtKB-KW"/>
</dbReference>
<feature type="transmembrane region" description="Helical" evidence="2">
    <location>
        <begin position="153"/>
        <end position="173"/>
    </location>
</feature>
<evidence type="ECO:0000313" key="6">
    <source>
        <dbReference type="Proteomes" id="UP000215828"/>
    </source>
</evidence>
<reference evidence="4" key="2">
    <citation type="submission" date="2017-05" db="EMBL/GenBank/DDBJ databases">
        <authorList>
            <person name="Lin X.B."/>
            <person name="Stothard P."/>
            <person name="Tasseva G."/>
            <person name="Walter J."/>
        </authorList>
    </citation>
    <scope>NUCLEOTIDE SEQUENCE</scope>
    <source>
        <strain evidence="4">609u</strain>
    </source>
</reference>
<dbReference type="EMBL" id="NGNV01000033">
    <property type="protein sequence ID" value="OYR87760.1"/>
    <property type="molecule type" value="Genomic_DNA"/>
</dbReference>
<comment type="similarity">
    <text evidence="1">Belongs to the UPF0177 family.</text>
</comment>